<accession>A0A9P5NL34</accession>
<sequence length="437" mass="48813">MNSTILLNQVPPPTFTDYTLNRRTVHPQDTGALSAQGEYHDSSPGSWSTRPFDTSTDTDGFNSQQGYLHSTSDTKLNTSFNGVAGRFQLRNTLDSSSGQNGSFARDMSMADTQHAIQHASRHEHVQPKESGEGDQSSSRENGPPAEHGSKEATSHLSNSQDAYLTVSSEDTAPSAVTCPISCETRISMILCGEVITYDLKGIDSDPRVIIELLKVTKSERANYMVVAACYRRAGNPQSAKAVLLSMIDEFKKRDGIAKGYQPVFLMLSGCEADLAKMAQTNNKDLSVVAGYHAAAKEWLQKVFGTTETKTIEKMKSKVPEKHPLPTRPRAFSNSKPGPVFDAEKSRIEREVQSLRTRMANHTTHLFELRASKRKLEEDIVYERNLRRKLQRELENTEKERDAAKKMERYALIQVKQEVASRRNAEARLESLLKDKEN</sequence>
<feature type="region of interest" description="Disordered" evidence="2">
    <location>
        <begin position="113"/>
        <end position="168"/>
    </location>
</feature>
<dbReference type="EMBL" id="JADNYJ010000057">
    <property type="protein sequence ID" value="KAF8897060.1"/>
    <property type="molecule type" value="Genomic_DNA"/>
</dbReference>
<feature type="coiled-coil region" evidence="1">
    <location>
        <begin position="372"/>
        <end position="434"/>
    </location>
</feature>
<evidence type="ECO:0000313" key="3">
    <source>
        <dbReference type="EMBL" id="KAF8897060.1"/>
    </source>
</evidence>
<evidence type="ECO:0000313" key="4">
    <source>
        <dbReference type="Proteomes" id="UP000724874"/>
    </source>
</evidence>
<keyword evidence="4" id="KW-1185">Reference proteome</keyword>
<feature type="compositionally biased region" description="Polar residues" evidence="2">
    <location>
        <begin position="154"/>
        <end position="168"/>
    </location>
</feature>
<comment type="caution">
    <text evidence="3">The sequence shown here is derived from an EMBL/GenBank/DDBJ whole genome shotgun (WGS) entry which is preliminary data.</text>
</comment>
<proteinExistence type="predicted"/>
<feature type="region of interest" description="Disordered" evidence="2">
    <location>
        <begin position="315"/>
        <end position="339"/>
    </location>
</feature>
<dbReference type="Proteomes" id="UP000724874">
    <property type="component" value="Unassembled WGS sequence"/>
</dbReference>
<gene>
    <name evidence="3" type="ORF">CPB84DRAFT_1781459</name>
</gene>
<keyword evidence="1" id="KW-0175">Coiled coil</keyword>
<evidence type="ECO:0000256" key="1">
    <source>
        <dbReference type="SAM" id="Coils"/>
    </source>
</evidence>
<reference evidence="3" key="1">
    <citation type="submission" date="2020-11" db="EMBL/GenBank/DDBJ databases">
        <authorList>
            <consortium name="DOE Joint Genome Institute"/>
            <person name="Ahrendt S."/>
            <person name="Riley R."/>
            <person name="Andreopoulos W."/>
            <person name="LaButti K."/>
            <person name="Pangilinan J."/>
            <person name="Ruiz-duenas F.J."/>
            <person name="Barrasa J.M."/>
            <person name="Sanchez-Garcia M."/>
            <person name="Camarero S."/>
            <person name="Miyauchi S."/>
            <person name="Serrano A."/>
            <person name="Linde D."/>
            <person name="Babiker R."/>
            <person name="Drula E."/>
            <person name="Ayuso-Fernandez I."/>
            <person name="Pacheco R."/>
            <person name="Padilla G."/>
            <person name="Ferreira P."/>
            <person name="Barriuso J."/>
            <person name="Kellner H."/>
            <person name="Castanera R."/>
            <person name="Alfaro M."/>
            <person name="Ramirez L."/>
            <person name="Pisabarro A.G."/>
            <person name="Kuo A."/>
            <person name="Tritt A."/>
            <person name="Lipzen A."/>
            <person name="He G."/>
            <person name="Yan M."/>
            <person name="Ng V."/>
            <person name="Cullen D."/>
            <person name="Martin F."/>
            <person name="Rosso M.-N."/>
            <person name="Henrissat B."/>
            <person name="Hibbett D."/>
            <person name="Martinez A.T."/>
            <person name="Grigoriev I.V."/>
        </authorList>
    </citation>
    <scope>NUCLEOTIDE SEQUENCE</scope>
    <source>
        <strain evidence="3">AH 44721</strain>
    </source>
</reference>
<feature type="compositionally biased region" description="Polar residues" evidence="2">
    <location>
        <begin position="43"/>
        <end position="77"/>
    </location>
</feature>
<dbReference type="OrthoDB" id="2670565at2759"/>
<feature type="region of interest" description="Disordered" evidence="2">
    <location>
        <begin position="33"/>
        <end position="77"/>
    </location>
</feature>
<dbReference type="AlphaFoldDB" id="A0A9P5NL34"/>
<organism evidence="3 4">
    <name type="scientific">Gymnopilus junonius</name>
    <name type="common">Spectacular rustgill mushroom</name>
    <name type="synonym">Gymnopilus spectabilis subsp. junonius</name>
    <dbReference type="NCBI Taxonomy" id="109634"/>
    <lineage>
        <taxon>Eukaryota</taxon>
        <taxon>Fungi</taxon>
        <taxon>Dikarya</taxon>
        <taxon>Basidiomycota</taxon>
        <taxon>Agaricomycotina</taxon>
        <taxon>Agaricomycetes</taxon>
        <taxon>Agaricomycetidae</taxon>
        <taxon>Agaricales</taxon>
        <taxon>Agaricineae</taxon>
        <taxon>Hymenogastraceae</taxon>
        <taxon>Gymnopilus</taxon>
    </lineage>
</organism>
<evidence type="ECO:0000256" key="2">
    <source>
        <dbReference type="SAM" id="MobiDB-lite"/>
    </source>
</evidence>
<name>A0A9P5NL34_GYMJU</name>
<feature type="compositionally biased region" description="Basic and acidic residues" evidence="2">
    <location>
        <begin position="120"/>
        <end position="131"/>
    </location>
</feature>
<protein>
    <submittedName>
        <fullName evidence="3">Uncharacterized protein</fullName>
    </submittedName>
</protein>